<dbReference type="GeneID" id="62235918"/>
<dbReference type="EMBL" id="RCSX01000026">
    <property type="protein sequence ID" value="KAF7919913.1"/>
    <property type="molecule type" value="Genomic_DNA"/>
</dbReference>
<evidence type="ECO:0000259" key="5">
    <source>
        <dbReference type="Pfam" id="PF10451"/>
    </source>
</evidence>
<dbReference type="SUPFAM" id="SSF50249">
    <property type="entry name" value="Nucleic acid-binding proteins"/>
    <property type="match status" value="1"/>
</dbReference>
<dbReference type="Gene3D" id="2.40.50.140">
    <property type="entry name" value="Nucleic acid-binding proteins"/>
    <property type="match status" value="1"/>
</dbReference>
<proteinExistence type="predicted"/>
<feature type="compositionally biased region" description="Low complexity" evidence="4">
    <location>
        <begin position="264"/>
        <end position="280"/>
    </location>
</feature>
<accession>A0ABQ7IC95</accession>
<protein>
    <recommendedName>
        <fullName evidence="5">CST complex subunit Stn1 N-terminal domain-containing protein</fullName>
    </recommendedName>
</protein>
<evidence type="ECO:0000256" key="3">
    <source>
        <dbReference type="ARBA" id="ARBA00022895"/>
    </source>
</evidence>
<evidence type="ECO:0000256" key="2">
    <source>
        <dbReference type="ARBA" id="ARBA00022454"/>
    </source>
</evidence>
<feature type="compositionally biased region" description="Basic and acidic residues" evidence="4">
    <location>
        <begin position="237"/>
        <end position="253"/>
    </location>
</feature>
<dbReference type="Pfam" id="PF10451">
    <property type="entry name" value="Stn1"/>
    <property type="match status" value="1"/>
</dbReference>
<evidence type="ECO:0000256" key="4">
    <source>
        <dbReference type="SAM" id="MobiDB-lite"/>
    </source>
</evidence>
<name>A0ABQ7IC95_9HELO</name>
<feature type="compositionally biased region" description="Low complexity" evidence="4">
    <location>
        <begin position="109"/>
        <end position="124"/>
    </location>
</feature>
<dbReference type="RefSeq" id="XP_038806834.1">
    <property type="nucleotide sequence ID" value="XM_038956768.1"/>
</dbReference>
<feature type="region of interest" description="Disordered" evidence="4">
    <location>
        <begin position="109"/>
        <end position="128"/>
    </location>
</feature>
<feature type="domain" description="CST complex subunit Stn1 N-terminal" evidence="5">
    <location>
        <begin position="50"/>
        <end position="93"/>
    </location>
</feature>
<gene>
    <name evidence="6" type="ORF">EAE98_009147</name>
</gene>
<evidence type="ECO:0000313" key="7">
    <source>
        <dbReference type="Proteomes" id="UP000783213"/>
    </source>
</evidence>
<feature type="region of interest" description="Disordered" evidence="4">
    <location>
        <begin position="199"/>
        <end position="319"/>
    </location>
</feature>
<reference evidence="6 7" key="1">
    <citation type="journal article" date="2020" name="Genome Biol. Evol.">
        <title>Comparative genomics of Sclerotiniaceae.</title>
        <authorList>
            <person name="Valero Jimenez C.A."/>
            <person name="Steentjes M."/>
            <person name="Scholten O.E."/>
            <person name="Van Kan J.A.L."/>
        </authorList>
    </citation>
    <scope>NUCLEOTIDE SEQUENCE [LARGE SCALE GENOMIC DNA]</scope>
    <source>
        <strain evidence="6 7">B1</strain>
    </source>
</reference>
<feature type="compositionally biased region" description="Basic and acidic residues" evidence="4">
    <location>
        <begin position="211"/>
        <end position="225"/>
    </location>
</feature>
<sequence>MTSSSSTSAVAPLLPPYLYDLSPTIHKWCALRCADIISLTTRGVYFEDKLIHHYLNHPIRYIKLIGLVVSIDTFARRRVYTIDDSSGVCIECVALLPLPSLEAASNSNSNSNLNCHPPSSSSPSITTPQIPWNDITECKVVRILGIVGSYMQVPQLQIVKMGIVGSTEVERKWWDECRELKDPERGFLGREWVVGREEMERWKRRERRRKAREEEKRGGGRDGRAGKMKSGNGNGSGRREDTERVEEKRELLARKKITNPQPRPSTNPSHSTSTSTSNPHPSRPPHETSPNKPLPRPPIKKRFIPTILPDLSTYDTFGY</sequence>
<dbReference type="Proteomes" id="UP000783213">
    <property type="component" value="Unassembled WGS sequence"/>
</dbReference>
<keyword evidence="3" id="KW-0779">Telomere</keyword>
<comment type="caution">
    <text evidence="6">The sequence shown here is derived from an EMBL/GenBank/DDBJ whole genome shotgun (WGS) entry which is preliminary data.</text>
</comment>
<dbReference type="InterPro" id="IPR018856">
    <property type="entry name" value="Stn1_N"/>
</dbReference>
<organism evidence="6 7">
    <name type="scientific">Botrytis deweyae</name>
    <dbReference type="NCBI Taxonomy" id="2478750"/>
    <lineage>
        <taxon>Eukaryota</taxon>
        <taxon>Fungi</taxon>
        <taxon>Dikarya</taxon>
        <taxon>Ascomycota</taxon>
        <taxon>Pezizomycotina</taxon>
        <taxon>Leotiomycetes</taxon>
        <taxon>Helotiales</taxon>
        <taxon>Sclerotiniaceae</taxon>
        <taxon>Botrytis</taxon>
    </lineage>
</organism>
<evidence type="ECO:0000256" key="1">
    <source>
        <dbReference type="ARBA" id="ARBA00004574"/>
    </source>
</evidence>
<keyword evidence="2" id="KW-0158">Chromosome</keyword>
<comment type="subcellular location">
    <subcellularLocation>
        <location evidence="1">Chromosome</location>
        <location evidence="1">Telomere</location>
    </subcellularLocation>
</comment>
<evidence type="ECO:0000313" key="6">
    <source>
        <dbReference type="EMBL" id="KAF7919913.1"/>
    </source>
</evidence>
<keyword evidence="7" id="KW-1185">Reference proteome</keyword>
<dbReference type="InterPro" id="IPR012340">
    <property type="entry name" value="NA-bd_OB-fold"/>
</dbReference>